<protein>
    <submittedName>
        <fullName evidence="5">Agrin</fullName>
    </submittedName>
</protein>
<comment type="caution">
    <text evidence="5">The sequence shown here is derived from an EMBL/GenBank/DDBJ whole genome shotgun (WGS) entry which is preliminary data.</text>
</comment>
<evidence type="ECO:0000259" key="4">
    <source>
        <dbReference type="PROSITE" id="PS51465"/>
    </source>
</evidence>
<dbReference type="SMART" id="SM00274">
    <property type="entry name" value="FOLN"/>
    <property type="match status" value="2"/>
</dbReference>
<evidence type="ECO:0000256" key="2">
    <source>
        <dbReference type="ARBA" id="ARBA00023157"/>
    </source>
</evidence>
<dbReference type="EMBL" id="BGZK01000072">
    <property type="protein sequence ID" value="GBP15492.1"/>
    <property type="molecule type" value="Genomic_DNA"/>
</dbReference>
<dbReference type="Proteomes" id="UP000299102">
    <property type="component" value="Unassembled WGS sequence"/>
</dbReference>
<dbReference type="Pfam" id="PF07648">
    <property type="entry name" value="Kazal_2"/>
    <property type="match status" value="2"/>
</dbReference>
<dbReference type="OrthoDB" id="88467at2759"/>
<name>A0A4C1TLV9_EUMVA</name>
<evidence type="ECO:0000313" key="6">
    <source>
        <dbReference type="Proteomes" id="UP000299102"/>
    </source>
</evidence>
<dbReference type="GO" id="GO:0005509">
    <property type="term" value="F:calcium ion binding"/>
    <property type="evidence" value="ECO:0007669"/>
    <property type="project" value="TreeGrafter"/>
</dbReference>
<proteinExistence type="predicted"/>
<dbReference type="GO" id="GO:0005615">
    <property type="term" value="C:extracellular space"/>
    <property type="evidence" value="ECO:0007669"/>
    <property type="project" value="TreeGrafter"/>
</dbReference>
<evidence type="ECO:0000313" key="5">
    <source>
        <dbReference type="EMBL" id="GBP15492.1"/>
    </source>
</evidence>
<organism evidence="5 6">
    <name type="scientific">Eumeta variegata</name>
    <name type="common">Bagworm moth</name>
    <name type="synonym">Eumeta japonica</name>
    <dbReference type="NCBI Taxonomy" id="151549"/>
    <lineage>
        <taxon>Eukaryota</taxon>
        <taxon>Metazoa</taxon>
        <taxon>Ecdysozoa</taxon>
        <taxon>Arthropoda</taxon>
        <taxon>Hexapoda</taxon>
        <taxon>Insecta</taxon>
        <taxon>Pterygota</taxon>
        <taxon>Neoptera</taxon>
        <taxon>Endopterygota</taxon>
        <taxon>Lepidoptera</taxon>
        <taxon>Glossata</taxon>
        <taxon>Ditrysia</taxon>
        <taxon>Tineoidea</taxon>
        <taxon>Psychidae</taxon>
        <taxon>Oiketicinae</taxon>
        <taxon>Eumeta</taxon>
    </lineage>
</organism>
<feature type="domain" description="Kazal-like" evidence="4">
    <location>
        <begin position="135"/>
        <end position="192"/>
    </location>
</feature>
<dbReference type="InterPro" id="IPR002350">
    <property type="entry name" value="Kazal_dom"/>
</dbReference>
<keyword evidence="2" id="KW-1015">Disulfide bond</keyword>
<dbReference type="GO" id="GO:0005518">
    <property type="term" value="F:collagen binding"/>
    <property type="evidence" value="ECO:0007669"/>
    <property type="project" value="TreeGrafter"/>
</dbReference>
<dbReference type="STRING" id="151549.A0A4C1TLV9"/>
<gene>
    <name evidence="5" type="primary">Agrn</name>
    <name evidence="5" type="ORF">EVAR_9274_1</name>
</gene>
<reference evidence="5 6" key="1">
    <citation type="journal article" date="2019" name="Commun. Biol.">
        <title>The bagworm genome reveals a unique fibroin gene that provides high tensile strength.</title>
        <authorList>
            <person name="Kono N."/>
            <person name="Nakamura H."/>
            <person name="Ohtoshi R."/>
            <person name="Tomita M."/>
            <person name="Numata K."/>
            <person name="Arakawa K."/>
        </authorList>
    </citation>
    <scope>NUCLEOTIDE SEQUENCE [LARGE SCALE GENOMIC DNA]</scope>
</reference>
<dbReference type="AlphaFoldDB" id="A0A4C1TLV9"/>
<feature type="domain" description="Kazal-like" evidence="4">
    <location>
        <begin position="59"/>
        <end position="120"/>
    </location>
</feature>
<accession>A0A4C1TLV9</accession>
<dbReference type="PANTHER" id="PTHR13866">
    <property type="entry name" value="SPARC OSTEONECTIN"/>
    <property type="match status" value="1"/>
</dbReference>
<dbReference type="FunFam" id="3.30.60.30:FF:000024">
    <property type="entry name" value="Transmembrane agrin"/>
    <property type="match status" value="1"/>
</dbReference>
<dbReference type="SUPFAM" id="SSF100895">
    <property type="entry name" value="Kazal-type serine protease inhibitors"/>
    <property type="match status" value="2"/>
</dbReference>
<dbReference type="Gene3D" id="3.30.60.30">
    <property type="match status" value="2"/>
</dbReference>
<sequence length="229" mass="25806">MCRFARRRGRPESVIALNFMNVCFCAYRAESGVRALRRGLLRLKKRIQVLDPCRGLVCPAGARCSVTEGQPECRCPRSCQRRKPVCGSDGKEYASACHLDKHACDNQLNVTVRYQGKCDPCADHECSEGICQVNESRAPVCRCGPACELAPRASAAVCGSDHRDYPSECALRREACRTRQQLTIAYRGLCASEYKRRERELAKHHKYLLSQNAKKLSDNEIKIKLNILR</sequence>
<keyword evidence="6" id="KW-1185">Reference proteome</keyword>
<dbReference type="GO" id="GO:0050840">
    <property type="term" value="F:extracellular matrix binding"/>
    <property type="evidence" value="ECO:0007669"/>
    <property type="project" value="TreeGrafter"/>
</dbReference>
<dbReference type="PROSITE" id="PS51465">
    <property type="entry name" value="KAZAL_2"/>
    <property type="match status" value="2"/>
</dbReference>
<keyword evidence="3" id="KW-0325">Glycoprotein</keyword>
<evidence type="ECO:0000256" key="3">
    <source>
        <dbReference type="ARBA" id="ARBA00023180"/>
    </source>
</evidence>
<keyword evidence="1" id="KW-0732">Signal</keyword>
<dbReference type="InterPro" id="IPR036058">
    <property type="entry name" value="Kazal_dom_sf"/>
</dbReference>
<dbReference type="CDD" id="cd00104">
    <property type="entry name" value="KAZAL_FS"/>
    <property type="match status" value="1"/>
</dbReference>
<evidence type="ECO:0000256" key="1">
    <source>
        <dbReference type="ARBA" id="ARBA00022729"/>
    </source>
</evidence>
<dbReference type="InterPro" id="IPR003645">
    <property type="entry name" value="Fol_N"/>
</dbReference>
<dbReference type="PANTHER" id="PTHR13866:SF14">
    <property type="entry name" value="BM-40"/>
    <property type="match status" value="1"/>
</dbReference>
<dbReference type="SMART" id="SM00280">
    <property type="entry name" value="KAZAL"/>
    <property type="match status" value="2"/>
</dbReference>